<sequence length="198" mass="22471">MTVSASYRLLIFLLLACGVSLMFLDIPVAEFFKSHENKVFFRFSTEITELGKSDIYLPVSLAVWVIFRKRNPLVARIALSFFLAIIISGMASNLLKFFFGRNRPVMLYDFDTYGFEFLHTRYYKTSFPSGHTTVAAALGAMTALHWRKLTIPAVIFVILMAVTRLSTLNHFLSDTLAGMILGIGTALIIYRRMFQARS</sequence>
<evidence type="ECO:0000259" key="2">
    <source>
        <dbReference type="SMART" id="SM00014"/>
    </source>
</evidence>
<evidence type="ECO:0000256" key="1">
    <source>
        <dbReference type="SAM" id="Phobius"/>
    </source>
</evidence>
<feature type="transmembrane region" description="Helical" evidence="1">
    <location>
        <begin position="6"/>
        <end position="29"/>
    </location>
</feature>
<dbReference type="Proteomes" id="UP000294614">
    <property type="component" value="Unassembled WGS sequence"/>
</dbReference>
<accession>A0A4R1KBL7</accession>
<dbReference type="OrthoDB" id="9773582at2"/>
<feature type="transmembrane region" description="Helical" evidence="1">
    <location>
        <begin position="149"/>
        <end position="165"/>
    </location>
</feature>
<organism evidence="3 4">
    <name type="scientific">Seleniivibrio woodruffii</name>
    <dbReference type="NCBI Taxonomy" id="1078050"/>
    <lineage>
        <taxon>Bacteria</taxon>
        <taxon>Pseudomonadati</taxon>
        <taxon>Deferribacterota</taxon>
        <taxon>Deferribacteres</taxon>
        <taxon>Deferribacterales</taxon>
        <taxon>Geovibrionaceae</taxon>
        <taxon>Seleniivibrio</taxon>
    </lineage>
</organism>
<dbReference type="InterPro" id="IPR036938">
    <property type="entry name" value="PAP2/HPO_sf"/>
</dbReference>
<dbReference type="InterPro" id="IPR000326">
    <property type="entry name" value="PAP2/HPO"/>
</dbReference>
<reference evidence="3 4" key="1">
    <citation type="submission" date="2019-03" db="EMBL/GenBank/DDBJ databases">
        <title>Genomic Encyclopedia of Type Strains, Phase IV (KMG-IV): sequencing the most valuable type-strain genomes for metagenomic binning, comparative biology and taxonomic classification.</title>
        <authorList>
            <person name="Goeker M."/>
        </authorList>
    </citation>
    <scope>NUCLEOTIDE SEQUENCE [LARGE SCALE GENOMIC DNA]</scope>
    <source>
        <strain evidence="3 4">DSM 24984</strain>
    </source>
</reference>
<dbReference type="EMBL" id="SMGG01000003">
    <property type="protein sequence ID" value="TCK61896.1"/>
    <property type="molecule type" value="Genomic_DNA"/>
</dbReference>
<dbReference type="Pfam" id="PF01569">
    <property type="entry name" value="PAP2"/>
    <property type="match status" value="1"/>
</dbReference>
<dbReference type="AlphaFoldDB" id="A0A4R1KBL7"/>
<protein>
    <submittedName>
        <fullName evidence="3">PAP2 superfamily protein</fullName>
    </submittedName>
</protein>
<dbReference type="SUPFAM" id="SSF48317">
    <property type="entry name" value="Acid phosphatase/Vanadium-dependent haloperoxidase"/>
    <property type="match status" value="1"/>
</dbReference>
<dbReference type="Gene3D" id="1.20.144.10">
    <property type="entry name" value="Phosphatidic acid phosphatase type 2/haloperoxidase"/>
    <property type="match status" value="2"/>
</dbReference>
<feature type="transmembrane region" description="Helical" evidence="1">
    <location>
        <begin position="171"/>
        <end position="190"/>
    </location>
</feature>
<evidence type="ECO:0000313" key="3">
    <source>
        <dbReference type="EMBL" id="TCK61896.1"/>
    </source>
</evidence>
<dbReference type="PANTHER" id="PTHR14969">
    <property type="entry name" value="SPHINGOSINE-1-PHOSPHATE PHOSPHOHYDROLASE"/>
    <property type="match status" value="1"/>
</dbReference>
<keyword evidence="1" id="KW-1133">Transmembrane helix</keyword>
<keyword evidence="1" id="KW-0472">Membrane</keyword>
<feature type="domain" description="Phosphatidic acid phosphatase type 2/haloperoxidase" evidence="2">
    <location>
        <begin position="77"/>
        <end position="190"/>
    </location>
</feature>
<name>A0A4R1KBL7_9BACT</name>
<dbReference type="SMART" id="SM00014">
    <property type="entry name" value="acidPPc"/>
    <property type="match status" value="1"/>
</dbReference>
<dbReference type="RefSeq" id="WP_132871550.1">
    <property type="nucleotide sequence ID" value="NZ_SMGG01000003.1"/>
</dbReference>
<comment type="caution">
    <text evidence="3">The sequence shown here is derived from an EMBL/GenBank/DDBJ whole genome shotgun (WGS) entry which is preliminary data.</text>
</comment>
<evidence type="ECO:0000313" key="4">
    <source>
        <dbReference type="Proteomes" id="UP000294614"/>
    </source>
</evidence>
<keyword evidence="4" id="KW-1185">Reference proteome</keyword>
<dbReference type="PANTHER" id="PTHR14969:SF13">
    <property type="entry name" value="AT30094P"/>
    <property type="match status" value="1"/>
</dbReference>
<feature type="transmembrane region" description="Helical" evidence="1">
    <location>
        <begin position="73"/>
        <end position="95"/>
    </location>
</feature>
<keyword evidence="1" id="KW-0812">Transmembrane</keyword>
<proteinExistence type="predicted"/>
<gene>
    <name evidence="3" type="ORF">C8D98_0402</name>
</gene>